<dbReference type="InParanoid" id="A0A0C3A0N3"/>
<reference evidence="3" key="2">
    <citation type="submission" date="2015-01" db="EMBL/GenBank/DDBJ databases">
        <title>Evolutionary Origins and Diversification of the Mycorrhizal Mutualists.</title>
        <authorList>
            <consortium name="DOE Joint Genome Institute"/>
            <consortium name="Mycorrhizal Genomics Consortium"/>
            <person name="Kohler A."/>
            <person name="Kuo A."/>
            <person name="Nagy L.G."/>
            <person name="Floudas D."/>
            <person name="Copeland A."/>
            <person name="Barry K.W."/>
            <person name="Cichocki N."/>
            <person name="Veneault-Fourrey C."/>
            <person name="LaButti K."/>
            <person name="Lindquist E.A."/>
            <person name="Lipzen A."/>
            <person name="Lundell T."/>
            <person name="Morin E."/>
            <person name="Murat C."/>
            <person name="Riley R."/>
            <person name="Ohm R."/>
            <person name="Sun H."/>
            <person name="Tunlid A."/>
            <person name="Henrissat B."/>
            <person name="Grigoriev I.V."/>
            <person name="Hibbett D.S."/>
            <person name="Martin F."/>
        </authorList>
    </citation>
    <scope>NUCLEOTIDE SEQUENCE [LARGE SCALE GENOMIC DNA]</scope>
    <source>
        <strain evidence="3">Foug A</strain>
    </source>
</reference>
<feature type="region of interest" description="Disordered" evidence="1">
    <location>
        <begin position="33"/>
        <end position="54"/>
    </location>
</feature>
<protein>
    <submittedName>
        <fullName evidence="2">Uncharacterized protein</fullName>
    </submittedName>
</protein>
<reference evidence="2 3" key="1">
    <citation type="submission" date="2014-04" db="EMBL/GenBank/DDBJ databases">
        <authorList>
            <consortium name="DOE Joint Genome Institute"/>
            <person name="Kuo A."/>
            <person name="Kohler A."/>
            <person name="Nagy L.G."/>
            <person name="Floudas D."/>
            <person name="Copeland A."/>
            <person name="Barry K.W."/>
            <person name="Cichocki N."/>
            <person name="Veneault-Fourrey C."/>
            <person name="LaButti K."/>
            <person name="Lindquist E.A."/>
            <person name="Lipzen A."/>
            <person name="Lundell T."/>
            <person name="Morin E."/>
            <person name="Murat C."/>
            <person name="Sun H."/>
            <person name="Tunlid A."/>
            <person name="Henrissat B."/>
            <person name="Grigoriev I.V."/>
            <person name="Hibbett D.S."/>
            <person name="Martin F."/>
            <person name="Nordberg H.P."/>
            <person name="Cantor M.N."/>
            <person name="Hua S.X."/>
        </authorList>
    </citation>
    <scope>NUCLEOTIDE SEQUENCE [LARGE SCALE GENOMIC DNA]</scope>
    <source>
        <strain evidence="2 3">Foug A</strain>
    </source>
</reference>
<dbReference type="EMBL" id="KN822089">
    <property type="protein sequence ID" value="KIM58242.1"/>
    <property type="molecule type" value="Genomic_DNA"/>
</dbReference>
<organism evidence="2 3">
    <name type="scientific">Scleroderma citrinum Foug A</name>
    <dbReference type="NCBI Taxonomy" id="1036808"/>
    <lineage>
        <taxon>Eukaryota</taxon>
        <taxon>Fungi</taxon>
        <taxon>Dikarya</taxon>
        <taxon>Basidiomycota</taxon>
        <taxon>Agaricomycotina</taxon>
        <taxon>Agaricomycetes</taxon>
        <taxon>Agaricomycetidae</taxon>
        <taxon>Boletales</taxon>
        <taxon>Sclerodermatineae</taxon>
        <taxon>Sclerodermataceae</taxon>
        <taxon>Scleroderma</taxon>
    </lineage>
</organism>
<dbReference type="Proteomes" id="UP000053989">
    <property type="component" value="Unassembled WGS sequence"/>
</dbReference>
<proteinExistence type="predicted"/>
<evidence type="ECO:0000256" key="1">
    <source>
        <dbReference type="SAM" id="MobiDB-lite"/>
    </source>
</evidence>
<name>A0A0C3A0N3_9AGAM</name>
<evidence type="ECO:0000313" key="3">
    <source>
        <dbReference type="Proteomes" id="UP000053989"/>
    </source>
</evidence>
<accession>A0A0C3A0N3</accession>
<keyword evidence="3" id="KW-1185">Reference proteome</keyword>
<gene>
    <name evidence="2" type="ORF">SCLCIDRAFT_28269</name>
</gene>
<dbReference type="HOGENOM" id="CLU_2039458_0_0_1"/>
<dbReference type="AlphaFoldDB" id="A0A0C3A0N3"/>
<sequence length="121" mass="12937">MHHELTHTLFSHLAAIFGDHNLIAIKPPVEWSDQVEPLQEDSHPKSDGTDSACTVNTVEPTITDIDRKAVQGGELAESAYRVESESCEPTDALNESEALIIVSNELGDANGIGDQADGSKG</sequence>
<evidence type="ECO:0000313" key="2">
    <source>
        <dbReference type="EMBL" id="KIM58242.1"/>
    </source>
</evidence>